<organism evidence="4 5">
    <name type="scientific">Gluconobacter thailandicus NBRC 3257</name>
    <dbReference type="NCBI Taxonomy" id="1381097"/>
    <lineage>
        <taxon>Bacteria</taxon>
        <taxon>Pseudomonadati</taxon>
        <taxon>Pseudomonadota</taxon>
        <taxon>Alphaproteobacteria</taxon>
        <taxon>Acetobacterales</taxon>
        <taxon>Acetobacteraceae</taxon>
        <taxon>Gluconobacter</taxon>
    </lineage>
</organism>
<dbReference type="PANTHER" id="PTHR19328">
    <property type="entry name" value="HEDGEHOG-INTERACTING PROTEIN"/>
    <property type="match status" value="1"/>
</dbReference>
<feature type="region of interest" description="Disordered" evidence="1">
    <location>
        <begin position="177"/>
        <end position="205"/>
    </location>
</feature>
<evidence type="ECO:0000313" key="4">
    <source>
        <dbReference type="EMBL" id="GAD26954.1"/>
    </source>
</evidence>
<gene>
    <name evidence="4" type="ORF">NBRC3257_1953</name>
</gene>
<proteinExistence type="predicted"/>
<dbReference type="Gene3D" id="2.120.10.30">
    <property type="entry name" value="TolB, C-terminal domain"/>
    <property type="match status" value="1"/>
</dbReference>
<comment type="caution">
    <text evidence="4">The sequence shown here is derived from an EMBL/GenBank/DDBJ whole genome shotgun (WGS) entry which is preliminary data.</text>
</comment>
<name>A0ABQ0IXM0_GLUTH</name>
<evidence type="ECO:0000313" key="5">
    <source>
        <dbReference type="Proteomes" id="UP000018209"/>
    </source>
</evidence>
<evidence type="ECO:0000256" key="2">
    <source>
        <dbReference type="SAM" id="SignalP"/>
    </source>
</evidence>
<dbReference type="InterPro" id="IPR011041">
    <property type="entry name" value="Quinoprot_gluc/sorb_DH_b-prop"/>
</dbReference>
<dbReference type="Proteomes" id="UP000018209">
    <property type="component" value="Unassembled WGS sequence"/>
</dbReference>
<protein>
    <submittedName>
        <fullName evidence="4">Glucose/sorbosone dehydrogenase</fullName>
    </submittedName>
</protein>
<dbReference type="InterPro" id="IPR011042">
    <property type="entry name" value="6-blade_b-propeller_TolB-like"/>
</dbReference>
<evidence type="ECO:0000256" key="1">
    <source>
        <dbReference type="SAM" id="MobiDB-lite"/>
    </source>
</evidence>
<evidence type="ECO:0000259" key="3">
    <source>
        <dbReference type="Pfam" id="PF07995"/>
    </source>
</evidence>
<dbReference type="Pfam" id="PF07995">
    <property type="entry name" value="GSDH"/>
    <property type="match status" value="1"/>
</dbReference>
<feature type="signal peptide" evidence="2">
    <location>
        <begin position="1"/>
        <end position="28"/>
    </location>
</feature>
<dbReference type="SUPFAM" id="SSF50952">
    <property type="entry name" value="Soluble quinoprotein glucose dehydrogenase"/>
    <property type="match status" value="1"/>
</dbReference>
<dbReference type="EMBL" id="BASM01000026">
    <property type="protein sequence ID" value="GAD26954.1"/>
    <property type="molecule type" value="Genomic_DNA"/>
</dbReference>
<feature type="domain" description="Glucose/Sorbosone dehydrogenase" evidence="3">
    <location>
        <begin position="140"/>
        <end position="331"/>
    </location>
</feature>
<accession>A0ABQ0IXM0</accession>
<dbReference type="InterPro" id="IPR012938">
    <property type="entry name" value="Glc/Sorbosone_DH"/>
</dbReference>
<keyword evidence="5" id="KW-1185">Reference proteome</keyword>
<sequence>MKEYPQMLSVLRIAALLAVLAPLGAASARDYQTQDSCDGFPKVFLKTRPGLCVGLVASHLGFARGVTIIGHDVFVLDMGGWRKGQGRLLRLKQDGHAPLEVLLSGLDKPSALVAGPDGALYMGVAGRIVRVDLSGTKPEMRDVVTGLPETGRHPLTALAFAPDGQLYINIGSATDHCETPDDDAPDAQKACSETAQNPPRASIVSVRPGPGAVAWKDAKLVATGLRNSMGLAVLPNGTLVAAVNARDAINKADPNLSDTALPHDTYDVIRPGANYGWPYCFDNNLPSPEYPHHACADMEKPALLLPAHAAPLGLLAYQGDALPDLQGQLVVPYHGYRKTGHRIMTLKISAGGEPVGVPEPLVWGWEGRTPLSPVGAPVSVAEMADGSLLVSEDHNGTLLRIAKSDVHGETH</sequence>
<dbReference type="PANTHER" id="PTHR19328:SF53">
    <property type="entry name" value="MEMBRANE PROTEIN"/>
    <property type="match status" value="1"/>
</dbReference>
<keyword evidence="2" id="KW-0732">Signal</keyword>
<feature type="chain" id="PRO_5046808736" evidence="2">
    <location>
        <begin position="29"/>
        <end position="411"/>
    </location>
</feature>
<reference evidence="4 5" key="1">
    <citation type="submission" date="2013-08" db="EMBL/GenBank/DDBJ databases">
        <title>Gluconobacter thailandicus NBRC 3257 whole genome sequence.</title>
        <authorList>
            <person name="Matsutani M."/>
            <person name="Yakushi T."/>
            <person name="Matsushita K."/>
        </authorList>
    </citation>
    <scope>NUCLEOTIDE SEQUENCE [LARGE SCALE GENOMIC DNA]</scope>
    <source>
        <strain evidence="4 5">NBRC 3257</strain>
    </source>
</reference>